<feature type="domain" description="Predicted membrane protein YciQ-like C-terminal" evidence="4">
    <location>
        <begin position="463"/>
        <end position="519"/>
    </location>
</feature>
<feature type="region of interest" description="Disordered" evidence="1">
    <location>
        <begin position="557"/>
        <end position="579"/>
    </location>
</feature>
<keyword evidence="2" id="KW-0812">Transmembrane</keyword>
<dbReference type="Pfam" id="PF20990">
    <property type="entry name" value="DUF2207_C"/>
    <property type="match status" value="1"/>
</dbReference>
<reference evidence="5" key="2">
    <citation type="submission" date="2021-09" db="EMBL/GenBank/DDBJ databases">
        <authorList>
            <person name="Gilroy R."/>
        </authorList>
    </citation>
    <scope>NUCLEOTIDE SEQUENCE</scope>
    <source>
        <strain evidence="5">CHK174-6876</strain>
    </source>
</reference>
<dbReference type="Pfam" id="PF09972">
    <property type="entry name" value="DUF2207"/>
    <property type="match status" value="1"/>
</dbReference>
<evidence type="ECO:0000313" key="6">
    <source>
        <dbReference type="Proteomes" id="UP000707535"/>
    </source>
</evidence>
<name>A0A921F9W6_9LACO</name>
<evidence type="ECO:0000256" key="2">
    <source>
        <dbReference type="SAM" id="Phobius"/>
    </source>
</evidence>
<keyword evidence="2" id="KW-1133">Transmembrane helix</keyword>
<proteinExistence type="predicted"/>
<keyword evidence="2" id="KW-0472">Membrane</keyword>
<dbReference type="InterPro" id="IPR018702">
    <property type="entry name" value="DUF2207"/>
</dbReference>
<organism evidence="5 6">
    <name type="scientific">Ligilactobacillus acidipiscis</name>
    <dbReference type="NCBI Taxonomy" id="89059"/>
    <lineage>
        <taxon>Bacteria</taxon>
        <taxon>Bacillati</taxon>
        <taxon>Bacillota</taxon>
        <taxon>Bacilli</taxon>
        <taxon>Lactobacillales</taxon>
        <taxon>Lactobacillaceae</taxon>
        <taxon>Ligilactobacillus</taxon>
    </lineage>
</organism>
<evidence type="ECO:0000313" key="5">
    <source>
        <dbReference type="EMBL" id="HJE97714.1"/>
    </source>
</evidence>
<accession>A0A921F9W6</accession>
<feature type="domain" description="DUF2207" evidence="3">
    <location>
        <begin position="37"/>
        <end position="178"/>
    </location>
</feature>
<dbReference type="EMBL" id="DYXG01000092">
    <property type="protein sequence ID" value="HJE97714.1"/>
    <property type="molecule type" value="Genomic_DNA"/>
</dbReference>
<protein>
    <submittedName>
        <fullName evidence="5">DUF2207 domain-containing protein</fullName>
    </submittedName>
</protein>
<dbReference type="InterPro" id="IPR048389">
    <property type="entry name" value="YciQ-like_C"/>
</dbReference>
<feature type="transmembrane region" description="Helical" evidence="2">
    <location>
        <begin position="268"/>
        <end position="291"/>
    </location>
</feature>
<gene>
    <name evidence="5" type="ORF">K8V00_08835</name>
</gene>
<comment type="caution">
    <text evidence="5">The sequence shown here is derived from an EMBL/GenBank/DDBJ whole genome shotgun (WGS) entry which is preliminary data.</text>
</comment>
<evidence type="ECO:0000256" key="1">
    <source>
        <dbReference type="SAM" id="MobiDB-lite"/>
    </source>
</evidence>
<dbReference type="Proteomes" id="UP000707535">
    <property type="component" value="Unassembled WGS sequence"/>
</dbReference>
<evidence type="ECO:0000259" key="3">
    <source>
        <dbReference type="Pfam" id="PF09972"/>
    </source>
</evidence>
<evidence type="ECO:0000259" key="4">
    <source>
        <dbReference type="Pfam" id="PF20990"/>
    </source>
</evidence>
<dbReference type="AlphaFoldDB" id="A0A921F9W6"/>
<sequence length="579" mass="66086">MVRIKSISKWQGILITIFIGLFIFLTGNEHVEAEQTVNRMKITINLDKNGTAFISENWNVSADEGSEIYKTLKLEGPQQLGNYSVSIDGKPMKRTSNWNPDASKKAKAGRYGQNGNELNWGITKYGTHNYNIKYAISNFVEQTKTKQMINWTFLEHDVEISPHDIAIRIQDQNHKFSKDNGYGIWGFGFDGQTQFNKRGQIDVNNSKALNDDNYVKILMEIPKGTYKTSYHLNKSFDSVVKDAFKGSDFNYQDYKSGKNIKNDLLDRILWVVIGALSLIGILFVIWLVLGIRNYSRYYPRMKKLQKQNEGQYSRQITANNIFELYTILSFIPGNRQKQDNNFLTAALLQLVKQGNIKQETVKEKSHFVLLQQPEKDAPEPLQALYTVLYRVEKDNVVTESALSKYLSHDSNWQELTYEFSDYSYAYCMKYSLVESSDDALKTRNKKDRKAIRWAKWLLNDNHQLTEEGIKIRTQIVQLKNYLEEFSLLNERNIKEVSLWDDYMLAAAALGILDKVEEQLNKVYPEYAQESVYYNTSDHPFNYTANFSSHVAYSSTGGGGSTSSGGGGSSGGSSGGGGFR</sequence>
<reference evidence="5" key="1">
    <citation type="journal article" date="2021" name="PeerJ">
        <title>Extensive microbial diversity within the chicken gut microbiome revealed by metagenomics and culture.</title>
        <authorList>
            <person name="Gilroy R."/>
            <person name="Ravi A."/>
            <person name="Getino M."/>
            <person name="Pursley I."/>
            <person name="Horton D.L."/>
            <person name="Alikhan N.F."/>
            <person name="Baker D."/>
            <person name="Gharbi K."/>
            <person name="Hall N."/>
            <person name="Watson M."/>
            <person name="Adriaenssens E.M."/>
            <person name="Foster-Nyarko E."/>
            <person name="Jarju S."/>
            <person name="Secka A."/>
            <person name="Antonio M."/>
            <person name="Oren A."/>
            <person name="Chaudhuri R.R."/>
            <person name="La Ragione R."/>
            <person name="Hildebrand F."/>
            <person name="Pallen M.J."/>
        </authorList>
    </citation>
    <scope>NUCLEOTIDE SEQUENCE</scope>
    <source>
        <strain evidence="5">CHK174-6876</strain>
    </source>
</reference>